<dbReference type="GO" id="GO:0016829">
    <property type="term" value="F:lyase activity"/>
    <property type="evidence" value="ECO:0007669"/>
    <property type="project" value="InterPro"/>
</dbReference>
<dbReference type="SUPFAM" id="SSF103378">
    <property type="entry name" value="2-methylcitrate dehydratase PrpD"/>
    <property type="match status" value="1"/>
</dbReference>
<dbReference type="InterPro" id="IPR045337">
    <property type="entry name" value="MmgE_PrpD_C"/>
</dbReference>
<dbReference type="PANTHER" id="PTHR16943">
    <property type="entry name" value="2-METHYLCITRATE DEHYDRATASE-RELATED"/>
    <property type="match status" value="1"/>
</dbReference>
<protein>
    <submittedName>
        <fullName evidence="4">MmgE/PrpD family protein</fullName>
    </submittedName>
</protein>
<gene>
    <name evidence="4" type="ORF">V3328_12830</name>
</gene>
<evidence type="ECO:0000313" key="4">
    <source>
        <dbReference type="EMBL" id="MEJ8572367.1"/>
    </source>
</evidence>
<dbReference type="InterPro" id="IPR042183">
    <property type="entry name" value="MmgE/PrpD_sf_1"/>
</dbReference>
<dbReference type="RefSeq" id="WP_340330070.1">
    <property type="nucleotide sequence ID" value="NZ_JAZHOF010000005.1"/>
</dbReference>
<feature type="domain" description="MmgE/PrpD C-terminal" evidence="3">
    <location>
        <begin position="269"/>
        <end position="425"/>
    </location>
</feature>
<dbReference type="Gene3D" id="3.30.1330.120">
    <property type="entry name" value="2-methylcitrate dehydratase PrpD"/>
    <property type="match status" value="1"/>
</dbReference>
<comment type="similarity">
    <text evidence="1">Belongs to the PrpD family.</text>
</comment>
<feature type="domain" description="MmgE/PrpD N-terminal" evidence="2">
    <location>
        <begin position="7"/>
        <end position="243"/>
    </location>
</feature>
<evidence type="ECO:0000313" key="5">
    <source>
        <dbReference type="Proteomes" id="UP001378188"/>
    </source>
</evidence>
<dbReference type="AlphaFoldDB" id="A0AAW9RFF7"/>
<keyword evidence="5" id="KW-1185">Reference proteome</keyword>
<dbReference type="Pfam" id="PF19305">
    <property type="entry name" value="MmgE_PrpD_C"/>
    <property type="match status" value="1"/>
</dbReference>
<dbReference type="Pfam" id="PF03972">
    <property type="entry name" value="MmgE_PrpD_N"/>
    <property type="match status" value="1"/>
</dbReference>
<dbReference type="EMBL" id="JAZHOF010000005">
    <property type="protein sequence ID" value="MEJ8572367.1"/>
    <property type="molecule type" value="Genomic_DNA"/>
</dbReference>
<organism evidence="4 5">
    <name type="scientific">Microbaculum marinum</name>
    <dbReference type="NCBI Taxonomy" id="1764581"/>
    <lineage>
        <taxon>Bacteria</taxon>
        <taxon>Pseudomonadati</taxon>
        <taxon>Pseudomonadota</taxon>
        <taxon>Alphaproteobacteria</taxon>
        <taxon>Hyphomicrobiales</taxon>
        <taxon>Tepidamorphaceae</taxon>
        <taxon>Microbaculum</taxon>
    </lineage>
</organism>
<dbReference type="InterPro" id="IPR005656">
    <property type="entry name" value="MmgE_PrpD"/>
</dbReference>
<name>A0AAW9RFF7_9HYPH</name>
<dbReference type="InterPro" id="IPR042188">
    <property type="entry name" value="MmgE/PrpD_sf_2"/>
</dbReference>
<evidence type="ECO:0000259" key="2">
    <source>
        <dbReference type="Pfam" id="PF03972"/>
    </source>
</evidence>
<evidence type="ECO:0000256" key="1">
    <source>
        <dbReference type="ARBA" id="ARBA00006174"/>
    </source>
</evidence>
<evidence type="ECO:0000259" key="3">
    <source>
        <dbReference type="Pfam" id="PF19305"/>
    </source>
</evidence>
<proteinExistence type="inferred from homology"/>
<comment type="caution">
    <text evidence="4">The sequence shown here is derived from an EMBL/GenBank/DDBJ whole genome shotgun (WGS) entry which is preliminary data.</text>
</comment>
<dbReference type="Proteomes" id="UP001378188">
    <property type="component" value="Unassembled WGS sequence"/>
</dbReference>
<reference evidence="4 5" key="1">
    <citation type="submission" date="2024-02" db="EMBL/GenBank/DDBJ databases">
        <title>Genome analysis and characterization of Microbaculum marinisediminis sp. nov., isolated from marine sediment.</title>
        <authorList>
            <person name="Du Z.-J."/>
            <person name="Ye Y.-Q."/>
            <person name="Zhang Z.-R."/>
            <person name="Yuan S.-M."/>
            <person name="Zhang X.-Y."/>
        </authorList>
    </citation>
    <scope>NUCLEOTIDE SEQUENCE [LARGE SCALE GENOMIC DNA]</scope>
    <source>
        <strain evidence="4 5">SDUM1044001</strain>
    </source>
</reference>
<sequence length="461" mass="48002">MTGLTRQAADFVASITYEAIPDRLTDAAKSGMTDCVAVTIAGCEEEAVRLVAGIVSPAAGIDGAAPLIPSGDLYSAPDAALVNGVAGHALDYDDVGMDGHPSAAMTPAILAEGWALGVSGQRALAAYVAGYELWALLKALEPGIMHERGFHPTAVMGTISAAGACAVLHGLDAERAGHAIGIAASLASGLVANFGTMTKPLHAGRTAQNGVIAARLAQAGFTAAPDILEHRTGFMMAHSASGTPDIADRDHGLGRTWRMAELGINIKGYPLCYCTHRAIDAMLDIVNDNDLKPDDVREIRVGAGTPELLILRNHTPKTGLEAKFSMEFAMASSLVARRVGIAELSDGFVARPEVIGAMEKVKLAAIHDGLGGLPDAPPDTVEVETVSGQVLTHAPVQYARGSWQLPLDRDGLKAKFRDCVTGRLPVPQSDGLFGAMMALEEIADLKELPLSEAAATRLRSA</sequence>
<dbReference type="InterPro" id="IPR045336">
    <property type="entry name" value="MmgE_PrpD_N"/>
</dbReference>
<dbReference type="PANTHER" id="PTHR16943:SF8">
    <property type="entry name" value="2-METHYLCITRATE DEHYDRATASE"/>
    <property type="match status" value="1"/>
</dbReference>
<dbReference type="InterPro" id="IPR036148">
    <property type="entry name" value="MmgE/PrpD_sf"/>
</dbReference>
<dbReference type="Gene3D" id="1.10.4100.10">
    <property type="entry name" value="2-methylcitrate dehydratase PrpD"/>
    <property type="match status" value="1"/>
</dbReference>
<accession>A0AAW9RFF7</accession>